<dbReference type="EMBL" id="JAKLJA010000055">
    <property type="protein sequence ID" value="MCG5078273.1"/>
    <property type="molecule type" value="Genomic_DNA"/>
</dbReference>
<protein>
    <submittedName>
        <fullName evidence="3">Uncharacterized protein</fullName>
    </submittedName>
</protein>
<keyword evidence="2" id="KW-1133">Transmembrane helix</keyword>
<evidence type="ECO:0000313" key="4">
    <source>
        <dbReference type="Proteomes" id="UP001139308"/>
    </source>
</evidence>
<evidence type="ECO:0000256" key="2">
    <source>
        <dbReference type="SAM" id="Phobius"/>
    </source>
</evidence>
<accession>A0A9X1ZYF1</accession>
<reference evidence="3" key="1">
    <citation type="submission" date="2022-01" db="EMBL/GenBank/DDBJ databases">
        <title>Genome sequence and assembly of Parabukholderia sp. RG36.</title>
        <authorList>
            <person name="Chhetri G."/>
        </authorList>
    </citation>
    <scope>NUCLEOTIDE SEQUENCE</scope>
    <source>
        <strain evidence="3">RG36</strain>
    </source>
</reference>
<dbReference type="RefSeq" id="WP_238468276.1">
    <property type="nucleotide sequence ID" value="NZ_JAKLJA010000055.1"/>
</dbReference>
<keyword evidence="2" id="KW-0472">Membrane</keyword>
<feature type="transmembrane region" description="Helical" evidence="2">
    <location>
        <begin position="12"/>
        <end position="31"/>
    </location>
</feature>
<organism evidence="3 4">
    <name type="scientific">Paraburkholderia tagetis</name>
    <dbReference type="NCBI Taxonomy" id="2913261"/>
    <lineage>
        <taxon>Bacteria</taxon>
        <taxon>Pseudomonadati</taxon>
        <taxon>Pseudomonadota</taxon>
        <taxon>Betaproteobacteria</taxon>
        <taxon>Burkholderiales</taxon>
        <taxon>Burkholderiaceae</taxon>
        <taxon>Paraburkholderia</taxon>
    </lineage>
</organism>
<sequence>MSKAATDHSTTPYYAFATVAVFAVVFTALGISHHDQQAQTPQVPAVEGTVLERAHVPAVPTPSEPVSTEQPALASMPPNPSLAAQIDAAHEAVPERHARSQDDLSATRKINISSHTGVTGSLSRARASLNKNSLWPARRDIMAVLAEQPGNGEALQMRAELVSRERERESLLASARLCARDGQWVCARHNAAHAASVDASSLSARKLLLRAIARKRPDPAENDETGASGGNGDQ</sequence>
<keyword evidence="2" id="KW-0812">Transmembrane</keyword>
<feature type="region of interest" description="Disordered" evidence="1">
    <location>
        <begin position="213"/>
        <end position="234"/>
    </location>
</feature>
<evidence type="ECO:0000256" key="1">
    <source>
        <dbReference type="SAM" id="MobiDB-lite"/>
    </source>
</evidence>
<name>A0A9X1ZYF1_9BURK</name>
<comment type="caution">
    <text evidence="3">The sequence shown here is derived from an EMBL/GenBank/DDBJ whole genome shotgun (WGS) entry which is preliminary data.</text>
</comment>
<proteinExistence type="predicted"/>
<gene>
    <name evidence="3" type="ORF">L5014_33905</name>
</gene>
<dbReference type="AlphaFoldDB" id="A0A9X1ZYF1"/>
<keyword evidence="4" id="KW-1185">Reference proteome</keyword>
<dbReference type="Proteomes" id="UP001139308">
    <property type="component" value="Unassembled WGS sequence"/>
</dbReference>
<evidence type="ECO:0000313" key="3">
    <source>
        <dbReference type="EMBL" id="MCG5078273.1"/>
    </source>
</evidence>